<reference evidence="8" key="1">
    <citation type="submission" date="2023-08" db="EMBL/GenBank/DDBJ databases">
        <title>A de novo genome assembly of Solanum verrucosum Schlechtendal, a Mexican diploid species geographically isolated from the other diploid A-genome species in potato relatives.</title>
        <authorList>
            <person name="Hosaka K."/>
        </authorList>
    </citation>
    <scope>NUCLEOTIDE SEQUENCE</scope>
    <source>
        <tissue evidence="8">Young leaves</tissue>
    </source>
</reference>
<dbReference type="EC" id="1.1.3.15" evidence="3"/>
<dbReference type="InterPro" id="IPR008259">
    <property type="entry name" value="FMN_hydac_DH_AS"/>
</dbReference>
<dbReference type="FunFam" id="3.20.20.70:FF:000056">
    <property type="entry name" value="hydroxyacid oxidase 2"/>
    <property type="match status" value="1"/>
</dbReference>
<dbReference type="PANTHER" id="PTHR10578:SF126">
    <property type="entry name" value="(S)-2-HYDROXY-ACID OXIDASE"/>
    <property type="match status" value="1"/>
</dbReference>
<evidence type="ECO:0000313" key="8">
    <source>
        <dbReference type="EMBL" id="WMV41189.1"/>
    </source>
</evidence>
<protein>
    <recommendedName>
        <fullName evidence="3">(S)-2-hydroxy-acid oxidase</fullName>
        <ecNumber evidence="3">1.1.3.15</ecNumber>
    </recommendedName>
</protein>
<dbReference type="InterPro" id="IPR037396">
    <property type="entry name" value="FMN_HAD"/>
</dbReference>
<evidence type="ECO:0000259" key="7">
    <source>
        <dbReference type="PROSITE" id="PS51349"/>
    </source>
</evidence>
<gene>
    <name evidence="8" type="ORF">MTR67_034574</name>
</gene>
<evidence type="ECO:0000256" key="6">
    <source>
        <dbReference type="ARBA" id="ARBA00024042"/>
    </source>
</evidence>
<sequence>MSHKMESVTNVMEYEILAKERLPKMIYDYYASGAEDQWTLQENRNAFSRILFRPRILVDVSNIDTTTSVLGFKISMPIMVAPTAMQKMAHPEGEYATARATSAAGTIMTLSSWGTSSVEEVASTGPGIRFFQLYVYKDRNVVMQLVKRAERAGFKAIALTVDTPRLGRREADIKNRFVLPPNLSLKNFEGLDLGKIDKTDDSGLASYVAGQVDQSLSWKDVKWLQTITHLPILLKGVLTTEDARLAVESGAAGIIVSNHGARQLDYAPATVMALEEPNVDTNVIQVVIGLKRAIGPRTSNRARAMLVLDRFTGMGNPDDWIFQAERYFADLGFPENDWLPLPLFYLDGEALDWFRWMYRNKQFWDWKHFKEKLSLCFRARTTPESPVAQSQITTILTLLQKVQDNFSVISKQLDNTHIPTSSISNITGLSPTIIQEAAIEDAFDSATTRDSEEIASALGDGQSSIANNFEIEDLVHEFDMAFDLVEDNSMGLQMPLQVTEVVSTPTWCVEIDYRGDMHSRKSNVAEDECLETNTDIVFGGSLQRNVSTLQGQFANLKLVVTENSVFHETLSSNFDAPIRVDGEISLIPRDDEDEIAESYPSLFNQSFFAHFGALAIESMKDGLPTCYWFDTGQYVSQSITFVFRRRKCGDHLSATDFDKNDYLPIIGAQGGNVQFFAIMCSSCYSSGDDSKTACEGAAHNWLLDMLVSYVLAKESGNSKVHQVFDTISNEAWKVSNVMFTLLLVGVLVETPKETRTIQQLHLTDKENLFITFGGREPVVSPSQSTHALPMRSRVHFTSLVSTDSPKSQKYGFQHAYVQCKNFIPNSIVTFKWVKIVQSTQLLLSEAIGEEHAISIVIALNLEDKVLIDDGSIVMNQVQPNVDTNVIQVVIGLTRAIGPRTSNRASSIFPDLLSLRLSFLSFVVVKVVQGRLPVFLDGGIRRGTDVFKALALGASGVFIGRPVVFSLAVDGEAGVRKVLQMLHDEFELTMALSGCRSIKEISRSHITTPWDPPRVTPRL</sequence>
<dbReference type="PANTHER" id="PTHR10578">
    <property type="entry name" value="S -2-HYDROXY-ACID OXIDASE-RELATED"/>
    <property type="match status" value="1"/>
</dbReference>
<comment type="cofactor">
    <cofactor evidence="1">
        <name>FMN</name>
        <dbReference type="ChEBI" id="CHEBI:58210"/>
    </cofactor>
</comment>
<dbReference type="InterPro" id="IPR013785">
    <property type="entry name" value="Aldolase_TIM"/>
</dbReference>
<dbReference type="PROSITE" id="PS00557">
    <property type="entry name" value="FMN_HYDROXY_ACID_DH_1"/>
    <property type="match status" value="1"/>
</dbReference>
<evidence type="ECO:0000256" key="1">
    <source>
        <dbReference type="ARBA" id="ARBA00001917"/>
    </source>
</evidence>
<keyword evidence="9" id="KW-1185">Reference proteome</keyword>
<comment type="subcellular location">
    <subcellularLocation>
        <location evidence="2">Peroxisome</location>
    </subcellularLocation>
</comment>
<comment type="similarity">
    <text evidence="6">Belongs to the FMN-dependent alpha-hydroxy acid dehydrogenase family.</text>
</comment>
<evidence type="ECO:0000256" key="2">
    <source>
        <dbReference type="ARBA" id="ARBA00004275"/>
    </source>
</evidence>
<evidence type="ECO:0000256" key="5">
    <source>
        <dbReference type="ARBA" id="ARBA00023140"/>
    </source>
</evidence>
<name>A0AAF0U8T1_SOLVR</name>
<dbReference type="InterPro" id="IPR012133">
    <property type="entry name" value="Alpha-hydoxy_acid_DH_FMN"/>
</dbReference>
<dbReference type="SUPFAM" id="SSF51395">
    <property type="entry name" value="FMN-linked oxidoreductases"/>
    <property type="match status" value="2"/>
</dbReference>
<organism evidence="8 9">
    <name type="scientific">Solanum verrucosum</name>
    <dbReference type="NCBI Taxonomy" id="315347"/>
    <lineage>
        <taxon>Eukaryota</taxon>
        <taxon>Viridiplantae</taxon>
        <taxon>Streptophyta</taxon>
        <taxon>Embryophyta</taxon>
        <taxon>Tracheophyta</taxon>
        <taxon>Spermatophyta</taxon>
        <taxon>Magnoliopsida</taxon>
        <taxon>eudicotyledons</taxon>
        <taxon>Gunneridae</taxon>
        <taxon>Pentapetalae</taxon>
        <taxon>asterids</taxon>
        <taxon>lamiids</taxon>
        <taxon>Solanales</taxon>
        <taxon>Solanaceae</taxon>
        <taxon>Solanoideae</taxon>
        <taxon>Solaneae</taxon>
        <taxon>Solanum</taxon>
    </lineage>
</organism>
<accession>A0AAF0U8T1</accession>
<dbReference type="GO" id="GO:0010181">
    <property type="term" value="F:FMN binding"/>
    <property type="evidence" value="ECO:0007669"/>
    <property type="project" value="InterPro"/>
</dbReference>
<proteinExistence type="inferred from homology"/>
<dbReference type="Gene3D" id="3.20.20.70">
    <property type="entry name" value="Aldolase class I"/>
    <property type="match status" value="2"/>
</dbReference>
<dbReference type="GO" id="GO:0003973">
    <property type="term" value="F:(S)-2-hydroxy-acid oxidase activity"/>
    <property type="evidence" value="ECO:0007669"/>
    <property type="project" value="UniProtKB-EC"/>
</dbReference>
<dbReference type="Proteomes" id="UP001234989">
    <property type="component" value="Chromosome 8"/>
</dbReference>
<evidence type="ECO:0000256" key="3">
    <source>
        <dbReference type="ARBA" id="ARBA00013087"/>
    </source>
</evidence>
<evidence type="ECO:0000313" key="9">
    <source>
        <dbReference type="Proteomes" id="UP001234989"/>
    </source>
</evidence>
<dbReference type="CDD" id="cd02809">
    <property type="entry name" value="alpha_hydroxyacid_oxid_FMN"/>
    <property type="match status" value="1"/>
</dbReference>
<dbReference type="EMBL" id="CP133619">
    <property type="protein sequence ID" value="WMV41189.1"/>
    <property type="molecule type" value="Genomic_DNA"/>
</dbReference>
<keyword evidence="4" id="KW-0560">Oxidoreductase</keyword>
<evidence type="ECO:0000256" key="4">
    <source>
        <dbReference type="ARBA" id="ARBA00023002"/>
    </source>
</evidence>
<keyword evidence="5" id="KW-0576">Peroxisome</keyword>
<feature type="domain" description="FMN hydroxy acid dehydrogenase" evidence="7">
    <location>
        <begin position="923"/>
        <end position="1010"/>
    </location>
</feature>
<dbReference type="InterPro" id="IPR000262">
    <property type="entry name" value="FMN-dep_DH"/>
</dbReference>
<dbReference type="AlphaFoldDB" id="A0AAF0U8T1"/>
<dbReference type="GO" id="GO:0005777">
    <property type="term" value="C:peroxisome"/>
    <property type="evidence" value="ECO:0007669"/>
    <property type="project" value="UniProtKB-SubCell"/>
</dbReference>
<dbReference type="PROSITE" id="PS51349">
    <property type="entry name" value="FMN_HYDROXY_ACID_DH_2"/>
    <property type="match status" value="2"/>
</dbReference>
<dbReference type="Pfam" id="PF01070">
    <property type="entry name" value="FMN_dh"/>
    <property type="match status" value="2"/>
</dbReference>
<feature type="domain" description="FMN hydroxy acid dehydrogenase" evidence="7">
    <location>
        <begin position="3"/>
        <end position="276"/>
    </location>
</feature>